<proteinExistence type="predicted"/>
<comment type="caution">
    <text evidence="2">The sequence shown here is derived from an EMBL/GenBank/DDBJ whole genome shotgun (WGS) entry which is preliminary data.</text>
</comment>
<evidence type="ECO:0000256" key="1">
    <source>
        <dbReference type="SAM" id="MobiDB-lite"/>
    </source>
</evidence>
<feature type="region of interest" description="Disordered" evidence="1">
    <location>
        <begin position="1"/>
        <end position="97"/>
    </location>
</feature>
<feature type="compositionally biased region" description="Low complexity" evidence="1">
    <location>
        <begin position="30"/>
        <end position="53"/>
    </location>
</feature>
<sequence>MTEPSEISTGRSTEPSWLSRRASNEEESSDGSSLPSAPSSHSDSSESTGSDTGVGERGCSPARRLESYDDDDDEEEDGSSFDQRSSSGSERPSFRANVLATEGSVLRDDFLKRVQWYQSEKQLGTSVRGTALIDDPSGSEEDTLSRQELWTVAENWTRSVKSKDDSSVNFGTDQSGVSVSDVNEDVLAAATYGVLVDWEMREGGGSLSMGEAEKEEEGGGGGTEFRAKGKSWELMSGASGASLSTSSTVW</sequence>
<dbReference type="GeneID" id="30196376"/>
<dbReference type="OrthoDB" id="10481964at2759"/>
<dbReference type="EMBL" id="AWGH01000030">
    <property type="protein sequence ID" value="ODN86803.1"/>
    <property type="molecule type" value="Genomic_DNA"/>
</dbReference>
<keyword evidence="3" id="KW-1185">Reference proteome</keyword>
<accession>A0A1E3IDZ1</accession>
<dbReference type="RefSeq" id="XP_019028795.1">
    <property type="nucleotide sequence ID" value="XM_019179178.1"/>
</dbReference>
<reference evidence="2 3" key="1">
    <citation type="submission" date="2016-06" db="EMBL/GenBank/DDBJ databases">
        <title>Evolution of pathogenesis and genome organization in the Tremellales.</title>
        <authorList>
            <person name="Cuomo C."/>
            <person name="Litvintseva A."/>
            <person name="Heitman J."/>
            <person name="Chen Y."/>
            <person name="Sun S."/>
            <person name="Springer D."/>
            <person name="Dromer F."/>
            <person name="Young S."/>
            <person name="Zeng Q."/>
            <person name="Chapman S."/>
            <person name="Gujja S."/>
            <person name="Saif S."/>
            <person name="Birren B."/>
        </authorList>
    </citation>
    <scope>NUCLEOTIDE SEQUENCE [LARGE SCALE GENOMIC DNA]</scope>
    <source>
        <strain evidence="2 3">CBS 7118</strain>
    </source>
</reference>
<feature type="region of interest" description="Disordered" evidence="1">
    <location>
        <begin position="204"/>
        <end position="231"/>
    </location>
</feature>
<feature type="compositionally biased region" description="Low complexity" evidence="1">
    <location>
        <begin position="80"/>
        <end position="91"/>
    </location>
</feature>
<evidence type="ECO:0000313" key="3">
    <source>
        <dbReference type="Proteomes" id="UP000094819"/>
    </source>
</evidence>
<feature type="compositionally biased region" description="Polar residues" evidence="1">
    <location>
        <begin position="1"/>
        <end position="16"/>
    </location>
</feature>
<protein>
    <submittedName>
        <fullName evidence="2">Uncharacterized protein</fullName>
    </submittedName>
</protein>
<dbReference type="Proteomes" id="UP000094819">
    <property type="component" value="Unassembled WGS sequence"/>
</dbReference>
<gene>
    <name evidence="2" type="ORF">L198_07165</name>
</gene>
<name>A0A1E3IDZ1_9TREE</name>
<feature type="compositionally biased region" description="Acidic residues" evidence="1">
    <location>
        <begin position="68"/>
        <end position="79"/>
    </location>
</feature>
<evidence type="ECO:0000313" key="2">
    <source>
        <dbReference type="EMBL" id="ODN86803.1"/>
    </source>
</evidence>
<organism evidence="2 3">
    <name type="scientific">Cryptococcus wingfieldii CBS 7118</name>
    <dbReference type="NCBI Taxonomy" id="1295528"/>
    <lineage>
        <taxon>Eukaryota</taxon>
        <taxon>Fungi</taxon>
        <taxon>Dikarya</taxon>
        <taxon>Basidiomycota</taxon>
        <taxon>Agaricomycotina</taxon>
        <taxon>Tremellomycetes</taxon>
        <taxon>Tremellales</taxon>
        <taxon>Cryptococcaceae</taxon>
        <taxon>Cryptococcus</taxon>
    </lineage>
</organism>
<dbReference type="AlphaFoldDB" id="A0A1E3IDZ1"/>